<dbReference type="InterPro" id="IPR050189">
    <property type="entry name" value="MFS_Efflux_Transporters"/>
</dbReference>
<evidence type="ECO:0000313" key="9">
    <source>
        <dbReference type="Proteomes" id="UP000198992"/>
    </source>
</evidence>
<feature type="transmembrane region" description="Helical" evidence="6">
    <location>
        <begin position="109"/>
        <end position="131"/>
    </location>
</feature>
<feature type="transmembrane region" description="Helical" evidence="6">
    <location>
        <begin position="306"/>
        <end position="327"/>
    </location>
</feature>
<gene>
    <name evidence="8" type="ORF">SAMN05444164_4182</name>
</gene>
<dbReference type="Gene3D" id="1.20.1250.20">
    <property type="entry name" value="MFS general substrate transporter like domains"/>
    <property type="match status" value="1"/>
</dbReference>
<dbReference type="CDD" id="cd17473">
    <property type="entry name" value="MFS_arabinose_efflux_permease_like"/>
    <property type="match status" value="1"/>
</dbReference>
<evidence type="ECO:0000256" key="2">
    <source>
        <dbReference type="ARBA" id="ARBA00022475"/>
    </source>
</evidence>
<protein>
    <submittedName>
        <fullName evidence="8">Predicted arabinose efflux permease, MFS family</fullName>
    </submittedName>
</protein>
<accession>A0A1H4Z1D1</accession>
<dbReference type="AlphaFoldDB" id="A0A1H4Z1D1"/>
<reference evidence="8 9" key="1">
    <citation type="submission" date="2016-10" db="EMBL/GenBank/DDBJ databases">
        <authorList>
            <person name="de Groot N.N."/>
        </authorList>
    </citation>
    <scope>NUCLEOTIDE SEQUENCE [LARGE SCALE GENOMIC DNA]</scope>
    <source>
        <strain evidence="8 9">MT12</strain>
    </source>
</reference>
<evidence type="ECO:0000256" key="3">
    <source>
        <dbReference type="ARBA" id="ARBA00022692"/>
    </source>
</evidence>
<evidence type="ECO:0000256" key="5">
    <source>
        <dbReference type="ARBA" id="ARBA00023136"/>
    </source>
</evidence>
<feature type="transmembrane region" description="Helical" evidence="6">
    <location>
        <begin position="53"/>
        <end position="73"/>
    </location>
</feature>
<feature type="transmembrane region" description="Helical" evidence="6">
    <location>
        <begin position="371"/>
        <end position="394"/>
    </location>
</feature>
<dbReference type="EMBL" id="FNTH01000001">
    <property type="protein sequence ID" value="SED23695.1"/>
    <property type="molecule type" value="Genomic_DNA"/>
</dbReference>
<evidence type="ECO:0000259" key="7">
    <source>
        <dbReference type="PROSITE" id="PS50850"/>
    </source>
</evidence>
<feature type="transmembrane region" description="Helical" evidence="6">
    <location>
        <begin position="174"/>
        <end position="192"/>
    </location>
</feature>
<feature type="transmembrane region" description="Helical" evidence="6">
    <location>
        <begin position="213"/>
        <end position="233"/>
    </location>
</feature>
<dbReference type="Pfam" id="PF07690">
    <property type="entry name" value="MFS_1"/>
    <property type="match status" value="1"/>
</dbReference>
<dbReference type="SUPFAM" id="SSF103473">
    <property type="entry name" value="MFS general substrate transporter"/>
    <property type="match status" value="1"/>
</dbReference>
<feature type="transmembrane region" description="Helical" evidence="6">
    <location>
        <begin position="281"/>
        <end position="300"/>
    </location>
</feature>
<feature type="transmembrane region" description="Helical" evidence="6">
    <location>
        <begin position="253"/>
        <end position="274"/>
    </location>
</feature>
<name>A0A1H4Z1D1_9BRAD</name>
<keyword evidence="5 6" id="KW-0472">Membrane</keyword>
<feature type="transmembrane region" description="Helical" evidence="6">
    <location>
        <begin position="143"/>
        <end position="162"/>
    </location>
</feature>
<feature type="domain" description="Major facilitator superfamily (MFS) profile" evidence="7">
    <location>
        <begin position="16"/>
        <end position="398"/>
    </location>
</feature>
<dbReference type="GO" id="GO:0005886">
    <property type="term" value="C:plasma membrane"/>
    <property type="evidence" value="ECO:0007669"/>
    <property type="project" value="UniProtKB-SubCell"/>
</dbReference>
<dbReference type="GO" id="GO:0022857">
    <property type="term" value="F:transmembrane transporter activity"/>
    <property type="evidence" value="ECO:0007669"/>
    <property type="project" value="InterPro"/>
</dbReference>
<dbReference type="PANTHER" id="PTHR43124">
    <property type="entry name" value="PURINE EFFLUX PUMP PBUE"/>
    <property type="match status" value="1"/>
</dbReference>
<proteinExistence type="predicted"/>
<keyword evidence="4 6" id="KW-1133">Transmembrane helix</keyword>
<evidence type="ECO:0000256" key="1">
    <source>
        <dbReference type="ARBA" id="ARBA00004651"/>
    </source>
</evidence>
<evidence type="ECO:0000313" key="8">
    <source>
        <dbReference type="EMBL" id="SED23695.1"/>
    </source>
</evidence>
<dbReference type="PRINTS" id="PR01035">
    <property type="entry name" value="TCRTETA"/>
</dbReference>
<keyword evidence="3 6" id="KW-0812">Transmembrane</keyword>
<feature type="transmembrane region" description="Helical" evidence="6">
    <location>
        <begin position="339"/>
        <end position="359"/>
    </location>
</feature>
<sequence>MSHELEKSPRTAGITQGAVIILASILPVMGVVLISPIAPLLKAAFENQPGGSYLAAAALTAPALAVAVCSPMVGALIDRIGARRMLITALLAYALIGIAPLWLDSLPTLIIARLALGIAEAVILTANLALLAGYFEGQRRSRWIAYQTSAAALGATGLYILGGVLGQVGWRAPFAAYGVSGLIALAAAIALFEPSRTVAVRSYSPARRLGIMTLVNVLVLCVVTVLSAVMFYVIPIQFAVLLAEVGVKSSAQFGFLIAIAGLGNPVGAFAFRFVSRIPTSLIMGVAGGVAAIGLGLVAIADALPLVVAGAFINQIGCGIFVPAMAAATMQALPPERRGIGGGSWVTSFFSGQFLSPLFVELMINTAHGVRGGFVYLALATLVVGIAAAAVLVLVGRSSIARQWSVPDGTTVTAQIIMAPNSQKRDRALRTSSESR</sequence>
<dbReference type="PROSITE" id="PS50850">
    <property type="entry name" value="MFS"/>
    <property type="match status" value="1"/>
</dbReference>
<dbReference type="OrthoDB" id="9812221at2"/>
<dbReference type="PANTHER" id="PTHR43124:SF3">
    <property type="entry name" value="CHLORAMPHENICOL EFFLUX PUMP RV0191"/>
    <property type="match status" value="1"/>
</dbReference>
<dbReference type="RefSeq" id="WP_092118513.1">
    <property type="nucleotide sequence ID" value="NZ_FNTH01000001.1"/>
</dbReference>
<dbReference type="InterPro" id="IPR001958">
    <property type="entry name" value="Tet-R_TetA/multi-R_MdtG-like"/>
</dbReference>
<organism evidence="8 9">
    <name type="scientific">Bradyrhizobium erythrophlei</name>
    <dbReference type="NCBI Taxonomy" id="1437360"/>
    <lineage>
        <taxon>Bacteria</taxon>
        <taxon>Pseudomonadati</taxon>
        <taxon>Pseudomonadota</taxon>
        <taxon>Alphaproteobacteria</taxon>
        <taxon>Hyphomicrobiales</taxon>
        <taxon>Nitrobacteraceae</taxon>
        <taxon>Bradyrhizobium</taxon>
    </lineage>
</organism>
<evidence type="ECO:0000256" key="6">
    <source>
        <dbReference type="SAM" id="Phobius"/>
    </source>
</evidence>
<dbReference type="InterPro" id="IPR011701">
    <property type="entry name" value="MFS"/>
</dbReference>
<feature type="transmembrane region" description="Helical" evidence="6">
    <location>
        <begin position="85"/>
        <end position="103"/>
    </location>
</feature>
<dbReference type="InterPro" id="IPR020846">
    <property type="entry name" value="MFS_dom"/>
</dbReference>
<dbReference type="Proteomes" id="UP000198992">
    <property type="component" value="Unassembled WGS sequence"/>
</dbReference>
<feature type="transmembrane region" description="Helical" evidence="6">
    <location>
        <begin position="20"/>
        <end position="41"/>
    </location>
</feature>
<evidence type="ECO:0000256" key="4">
    <source>
        <dbReference type="ARBA" id="ARBA00022989"/>
    </source>
</evidence>
<keyword evidence="2" id="KW-1003">Cell membrane</keyword>
<dbReference type="InterPro" id="IPR036259">
    <property type="entry name" value="MFS_trans_sf"/>
</dbReference>
<comment type="subcellular location">
    <subcellularLocation>
        <location evidence="1">Cell membrane</location>
        <topology evidence="1">Multi-pass membrane protein</topology>
    </subcellularLocation>
</comment>